<dbReference type="Proteomes" id="UP000092993">
    <property type="component" value="Unassembled WGS sequence"/>
</dbReference>
<dbReference type="OMA" id="PCTSNHT"/>
<evidence type="ECO:0000259" key="6">
    <source>
        <dbReference type="PROSITE" id="PS51767"/>
    </source>
</evidence>
<evidence type="ECO:0000256" key="3">
    <source>
        <dbReference type="PIRSR" id="PIRSR601461-2"/>
    </source>
</evidence>
<sequence>MLAVRGNTGYVMLPALSTPRVPRRTLDDSTAGTHPFSYSPFFLFHSLPSLRRSPAIFFKMFTSSWCALFLVVLPALVSALPLRPSEDRTITKKRRLDLPLERRRITERSDVVGGTVGLGDIADLFYTVAVKVGNSTTAVNLDTGSSDLWVMSSACQTQACKSSTATPYSTTTFSPVGSSVNLLYGDSTSGTHAAGPVGRDTVVLAGLSMPNQTLAAVNDTNNSAVSNGGAGIMGLGFPAQSFVQAAVVNAQFNNPSGTDEFVLNTPSDGPLVSRLAIAGAVEEPMFAITLQRDTIDVSGHGQISIGQLPAGVDNSTITWVPVRLYSPANGGMQPPSFAANEIYPLRWEVVLDGVYLDGQKLANSTQQGQGVSSTTVSALIDTGNSILRGPSDVVTNILRTVSPAFAADTTADDRLARRHTRSRHEQQRIDVHREQPRRDGPAERGCAVSWSLGDPFLKSTMVVFYYGNLTHPSLDPPRMGFLSLVPADAGTLLEQAVQDAQQDGGVFESRVDVAPTASSIIDASTSGVSSPASQTPTGASSATSSSFSTTPSTSSSSSPSASETNSKLRIIFVPSAERSVVSDLAIHNLYVILLHSVNGSPLLLFSLNWGL</sequence>
<dbReference type="Gene3D" id="2.40.70.10">
    <property type="entry name" value="Acid Proteases"/>
    <property type="match status" value="2"/>
</dbReference>
<dbReference type="InterPro" id="IPR033121">
    <property type="entry name" value="PEPTIDASE_A1"/>
</dbReference>
<dbReference type="PANTHER" id="PTHR47966:SF57">
    <property type="entry name" value="PEPTIDASE A1 DOMAIN-CONTAINING PROTEIN"/>
    <property type="match status" value="1"/>
</dbReference>
<dbReference type="InterPro" id="IPR001461">
    <property type="entry name" value="Aspartic_peptidase_A1"/>
</dbReference>
<dbReference type="EMBL" id="LUGG01000019">
    <property type="protein sequence ID" value="OBZ68749.1"/>
    <property type="molecule type" value="Genomic_DNA"/>
</dbReference>
<keyword evidence="5" id="KW-0472">Membrane</keyword>
<feature type="compositionally biased region" description="Basic and acidic residues" evidence="4">
    <location>
        <begin position="423"/>
        <end position="442"/>
    </location>
</feature>
<gene>
    <name evidence="7" type="primary">PEP2B</name>
    <name evidence="7" type="ORF">A0H81_11301</name>
</gene>
<evidence type="ECO:0000256" key="5">
    <source>
        <dbReference type="SAM" id="Phobius"/>
    </source>
</evidence>
<dbReference type="PRINTS" id="PR00792">
    <property type="entry name" value="PEPSIN"/>
</dbReference>
<dbReference type="GO" id="GO:0004190">
    <property type="term" value="F:aspartic-type endopeptidase activity"/>
    <property type="evidence" value="ECO:0007669"/>
    <property type="project" value="InterPro"/>
</dbReference>
<comment type="caution">
    <text evidence="7">The sequence shown here is derived from an EMBL/GenBank/DDBJ whole genome shotgun (WGS) entry which is preliminary data.</text>
</comment>
<dbReference type="InterPro" id="IPR021109">
    <property type="entry name" value="Peptidase_aspartic_dom_sf"/>
</dbReference>
<name>A0A1C7LXK1_GRIFR</name>
<dbReference type="Pfam" id="PF00026">
    <property type="entry name" value="Asp"/>
    <property type="match status" value="1"/>
</dbReference>
<organism evidence="7 8">
    <name type="scientific">Grifola frondosa</name>
    <name type="common">Maitake</name>
    <name type="synonym">Polyporus frondosus</name>
    <dbReference type="NCBI Taxonomy" id="5627"/>
    <lineage>
        <taxon>Eukaryota</taxon>
        <taxon>Fungi</taxon>
        <taxon>Dikarya</taxon>
        <taxon>Basidiomycota</taxon>
        <taxon>Agaricomycotina</taxon>
        <taxon>Agaricomycetes</taxon>
        <taxon>Polyporales</taxon>
        <taxon>Grifolaceae</taxon>
        <taxon>Grifola</taxon>
    </lineage>
</organism>
<dbReference type="CDD" id="cd05471">
    <property type="entry name" value="pepsin_like"/>
    <property type="match status" value="1"/>
</dbReference>
<evidence type="ECO:0000256" key="4">
    <source>
        <dbReference type="SAM" id="MobiDB-lite"/>
    </source>
</evidence>
<dbReference type="PROSITE" id="PS51767">
    <property type="entry name" value="PEPTIDASE_A1"/>
    <property type="match status" value="1"/>
</dbReference>
<dbReference type="SUPFAM" id="SSF50630">
    <property type="entry name" value="Acid proteases"/>
    <property type="match status" value="1"/>
</dbReference>
<evidence type="ECO:0000313" key="8">
    <source>
        <dbReference type="Proteomes" id="UP000092993"/>
    </source>
</evidence>
<dbReference type="STRING" id="5627.A0A1C7LXK1"/>
<evidence type="ECO:0000256" key="1">
    <source>
        <dbReference type="ARBA" id="ARBA00007447"/>
    </source>
</evidence>
<dbReference type="GO" id="GO:0006508">
    <property type="term" value="P:proteolysis"/>
    <property type="evidence" value="ECO:0007669"/>
    <property type="project" value="InterPro"/>
</dbReference>
<keyword evidence="3" id="KW-1015">Disulfide bond</keyword>
<feature type="compositionally biased region" description="Low complexity" evidence="4">
    <location>
        <begin position="529"/>
        <end position="562"/>
    </location>
</feature>
<feature type="region of interest" description="Disordered" evidence="4">
    <location>
        <begin position="523"/>
        <end position="562"/>
    </location>
</feature>
<keyword evidence="5" id="KW-1133">Transmembrane helix</keyword>
<feature type="active site" evidence="2">
    <location>
        <position position="381"/>
    </location>
</feature>
<evidence type="ECO:0000256" key="2">
    <source>
        <dbReference type="PIRSR" id="PIRSR601461-1"/>
    </source>
</evidence>
<dbReference type="InterPro" id="IPR034164">
    <property type="entry name" value="Pepsin-like_dom"/>
</dbReference>
<comment type="similarity">
    <text evidence="1">Belongs to the peptidase A1 family.</text>
</comment>
<dbReference type="PANTHER" id="PTHR47966">
    <property type="entry name" value="BETA-SITE APP-CLEAVING ENZYME, ISOFORM A-RELATED"/>
    <property type="match status" value="1"/>
</dbReference>
<feature type="disulfide bond" evidence="3">
    <location>
        <begin position="155"/>
        <end position="160"/>
    </location>
</feature>
<reference evidence="7 8" key="1">
    <citation type="submission" date="2016-03" db="EMBL/GenBank/DDBJ databases">
        <title>Whole genome sequencing of Grifola frondosa 9006-11.</title>
        <authorList>
            <person name="Min B."/>
            <person name="Park H."/>
            <person name="Kim J.-G."/>
            <person name="Cho H."/>
            <person name="Oh Y.-L."/>
            <person name="Kong W.-S."/>
            <person name="Choi I.-G."/>
        </authorList>
    </citation>
    <scope>NUCLEOTIDE SEQUENCE [LARGE SCALE GENOMIC DNA]</scope>
    <source>
        <strain evidence="7 8">9006-11</strain>
    </source>
</reference>
<feature type="active site" evidence="2">
    <location>
        <position position="142"/>
    </location>
</feature>
<feature type="region of interest" description="Disordered" evidence="4">
    <location>
        <begin position="415"/>
        <end position="444"/>
    </location>
</feature>
<keyword evidence="8" id="KW-1185">Reference proteome</keyword>
<keyword evidence="5" id="KW-0812">Transmembrane</keyword>
<proteinExistence type="inferred from homology"/>
<evidence type="ECO:0000313" key="7">
    <source>
        <dbReference type="EMBL" id="OBZ68749.1"/>
    </source>
</evidence>
<protein>
    <submittedName>
        <fullName evidence="7">Pepsin-2B</fullName>
    </submittedName>
</protein>
<accession>A0A1C7LXK1</accession>
<feature type="transmembrane region" description="Helical" evidence="5">
    <location>
        <begin position="56"/>
        <end position="77"/>
    </location>
</feature>
<feature type="domain" description="Peptidase A1" evidence="6">
    <location>
        <begin position="126"/>
        <end position="482"/>
    </location>
</feature>
<dbReference type="AlphaFoldDB" id="A0A1C7LXK1"/>
<dbReference type="OrthoDB" id="3089at2759"/>